<feature type="compositionally biased region" description="Basic and acidic residues" evidence="5">
    <location>
        <begin position="1095"/>
        <end position="1108"/>
    </location>
</feature>
<dbReference type="Proteomes" id="UP000003163">
    <property type="component" value="Unassembled WGS sequence"/>
</dbReference>
<dbReference type="InterPro" id="IPR027417">
    <property type="entry name" value="P-loop_NTPase"/>
</dbReference>
<comment type="caution">
    <text evidence="8">The sequence shown here is derived from an EMBL/GenBank/DDBJ whole genome shotgun (WGS) entry which is preliminary data.</text>
</comment>
<evidence type="ECO:0000259" key="7">
    <source>
        <dbReference type="PROSITE" id="PS51194"/>
    </source>
</evidence>
<dbReference type="PROSITE" id="PS51192">
    <property type="entry name" value="HELICASE_ATP_BIND_1"/>
    <property type="match status" value="1"/>
</dbReference>
<dbReference type="GO" id="GO:0016787">
    <property type="term" value="F:hydrolase activity"/>
    <property type="evidence" value="ECO:0007669"/>
    <property type="project" value="UniProtKB-KW"/>
</dbReference>
<feature type="compositionally biased region" description="Polar residues" evidence="5">
    <location>
        <begin position="1070"/>
        <end position="1093"/>
    </location>
</feature>
<feature type="domain" description="Helicase C-terminal" evidence="7">
    <location>
        <begin position="698"/>
        <end position="853"/>
    </location>
</feature>
<evidence type="ECO:0000256" key="5">
    <source>
        <dbReference type="SAM" id="MobiDB-lite"/>
    </source>
</evidence>
<evidence type="ECO:0000256" key="4">
    <source>
        <dbReference type="ARBA" id="ARBA00022840"/>
    </source>
</evidence>
<feature type="region of interest" description="Disordered" evidence="5">
    <location>
        <begin position="272"/>
        <end position="307"/>
    </location>
</feature>
<dbReference type="PROSITE" id="PS51194">
    <property type="entry name" value="HELICASE_CTER"/>
    <property type="match status" value="1"/>
</dbReference>
<dbReference type="InterPro" id="IPR002464">
    <property type="entry name" value="DNA/RNA_helicase_DEAH_CS"/>
</dbReference>
<keyword evidence="4" id="KW-0067">ATP-binding</keyword>
<comment type="subcellular location">
    <subcellularLocation>
        <location evidence="1">Nucleus</location>
    </subcellularLocation>
</comment>
<dbReference type="SMART" id="SM00487">
    <property type="entry name" value="DEXDc"/>
    <property type="match status" value="1"/>
</dbReference>
<proteinExistence type="predicted"/>
<feature type="compositionally biased region" description="Basic and acidic residues" evidence="5">
    <location>
        <begin position="473"/>
        <end position="482"/>
    </location>
</feature>
<dbReference type="VEuPathDB" id="MicrosporidiaDB:EDEG_05102"/>
<evidence type="ECO:0000313" key="9">
    <source>
        <dbReference type="Proteomes" id="UP000003163"/>
    </source>
</evidence>
<organism evidence="8 9">
    <name type="scientific">Edhazardia aedis (strain USNM 41457)</name>
    <name type="common">Microsporidian parasite</name>
    <dbReference type="NCBI Taxonomy" id="1003232"/>
    <lineage>
        <taxon>Eukaryota</taxon>
        <taxon>Fungi</taxon>
        <taxon>Fungi incertae sedis</taxon>
        <taxon>Microsporidia</taxon>
        <taxon>Edhazardia</taxon>
    </lineage>
</organism>
<feature type="region of interest" description="Disordered" evidence="5">
    <location>
        <begin position="1305"/>
        <end position="1324"/>
    </location>
</feature>
<dbReference type="Gene3D" id="3.40.50.10810">
    <property type="entry name" value="Tandem AAA-ATPase domain"/>
    <property type="match status" value="1"/>
</dbReference>
<feature type="compositionally biased region" description="Basic and acidic residues" evidence="5">
    <location>
        <begin position="565"/>
        <end position="593"/>
    </location>
</feature>
<evidence type="ECO:0000256" key="1">
    <source>
        <dbReference type="ARBA" id="ARBA00004123"/>
    </source>
</evidence>
<evidence type="ECO:0000259" key="6">
    <source>
        <dbReference type="PROSITE" id="PS51192"/>
    </source>
</evidence>
<dbReference type="OrthoDB" id="5857104at2759"/>
<dbReference type="GO" id="GO:0005524">
    <property type="term" value="F:ATP binding"/>
    <property type="evidence" value="ECO:0007669"/>
    <property type="project" value="InterPro"/>
</dbReference>
<reference evidence="9" key="2">
    <citation type="submission" date="2015-07" db="EMBL/GenBank/DDBJ databases">
        <title>Contrasting host-pathogen interactions and genome evolution in two generalist and specialist microsporidian pathogens of mosquitoes.</title>
        <authorList>
            <consortium name="The Broad Institute Genomics Platform"/>
            <consortium name="The Broad Institute Genome Sequencing Center for Infectious Disease"/>
            <person name="Cuomo C.A."/>
            <person name="Sanscrainte N.D."/>
            <person name="Goldberg J.M."/>
            <person name="Heiman D."/>
            <person name="Young S."/>
            <person name="Zeng Q."/>
            <person name="Becnel J.J."/>
            <person name="Birren B.W."/>
        </authorList>
    </citation>
    <scope>NUCLEOTIDE SEQUENCE [LARGE SCALE GENOMIC DNA]</scope>
    <source>
        <strain evidence="9">USNM 41457</strain>
    </source>
</reference>
<evidence type="ECO:0000256" key="2">
    <source>
        <dbReference type="ARBA" id="ARBA00022741"/>
    </source>
</evidence>
<dbReference type="InterPro" id="IPR049730">
    <property type="entry name" value="SNF2/RAD54-like_C"/>
</dbReference>
<feature type="region of interest" description="Disordered" evidence="5">
    <location>
        <begin position="357"/>
        <end position="593"/>
    </location>
</feature>
<reference evidence="8 9" key="1">
    <citation type="submission" date="2011-08" db="EMBL/GenBank/DDBJ databases">
        <authorList>
            <person name="Liu Z.J."/>
            <person name="Shi F.L."/>
            <person name="Lu J.Q."/>
            <person name="Li M."/>
            <person name="Wang Z.L."/>
        </authorList>
    </citation>
    <scope>NUCLEOTIDE SEQUENCE [LARGE SCALE GENOMIC DNA]</scope>
    <source>
        <strain evidence="8 9">USNM 41457</strain>
    </source>
</reference>
<dbReference type="EMBL" id="AFBI03000103">
    <property type="protein sequence ID" value="KNH48515.1"/>
    <property type="molecule type" value="Genomic_DNA"/>
</dbReference>
<dbReference type="InterPro" id="IPR000330">
    <property type="entry name" value="SNF2_N"/>
</dbReference>
<name>A0A0L1P639_EDHAE</name>
<dbReference type="STRING" id="1003232.A0A0L1P639"/>
<feature type="region of interest" description="Disordered" evidence="5">
    <location>
        <begin position="32"/>
        <end position="51"/>
    </location>
</feature>
<dbReference type="InterPro" id="IPR014001">
    <property type="entry name" value="Helicase_ATP-bd"/>
</dbReference>
<dbReference type="InterPro" id="IPR015195">
    <property type="entry name" value="SLIDE"/>
</dbReference>
<accession>A0A0L1P639</accession>
<dbReference type="InterPro" id="IPR001650">
    <property type="entry name" value="Helicase_C-like"/>
</dbReference>
<dbReference type="Pfam" id="PF00271">
    <property type="entry name" value="Helicase_C"/>
    <property type="match status" value="1"/>
</dbReference>
<keyword evidence="2" id="KW-0547">Nucleotide-binding</keyword>
<dbReference type="PANTHER" id="PTHR10799">
    <property type="entry name" value="SNF2/RAD54 HELICASE FAMILY"/>
    <property type="match status" value="1"/>
</dbReference>
<dbReference type="GO" id="GO:0006338">
    <property type="term" value="P:chromatin remodeling"/>
    <property type="evidence" value="ECO:0007669"/>
    <property type="project" value="InterPro"/>
</dbReference>
<feature type="region of interest" description="Disordered" evidence="5">
    <location>
        <begin position="1070"/>
        <end position="1108"/>
    </location>
</feature>
<dbReference type="Pfam" id="PF09111">
    <property type="entry name" value="SLIDE"/>
    <property type="match status" value="1"/>
</dbReference>
<dbReference type="SUPFAM" id="SSF46689">
    <property type="entry name" value="Homeodomain-like"/>
    <property type="match status" value="1"/>
</dbReference>
<feature type="domain" description="Helicase ATP-binding" evidence="6">
    <location>
        <begin position="78"/>
        <end position="250"/>
    </location>
</feature>
<dbReference type="GO" id="GO:0003677">
    <property type="term" value="F:DNA binding"/>
    <property type="evidence" value="ECO:0007669"/>
    <property type="project" value="InterPro"/>
</dbReference>
<keyword evidence="3" id="KW-0378">Hydrolase</keyword>
<dbReference type="GO" id="GO:0005634">
    <property type="term" value="C:nucleus"/>
    <property type="evidence" value="ECO:0007669"/>
    <property type="project" value="UniProtKB-SubCell"/>
</dbReference>
<dbReference type="SMART" id="SM00490">
    <property type="entry name" value="HELICc"/>
    <property type="match status" value="1"/>
</dbReference>
<dbReference type="InterPro" id="IPR038718">
    <property type="entry name" value="SNF2-like_sf"/>
</dbReference>
<evidence type="ECO:0000256" key="3">
    <source>
        <dbReference type="ARBA" id="ARBA00022801"/>
    </source>
</evidence>
<feature type="compositionally biased region" description="Polar residues" evidence="5">
    <location>
        <begin position="1310"/>
        <end position="1324"/>
    </location>
</feature>
<protein>
    <submittedName>
        <fullName evidence="8">Uncharacterized protein</fullName>
    </submittedName>
</protein>
<feature type="compositionally biased region" description="Basic and acidic residues" evidence="5">
    <location>
        <begin position="419"/>
        <end position="432"/>
    </location>
</feature>
<dbReference type="Gene3D" id="3.40.50.300">
    <property type="entry name" value="P-loop containing nucleotide triphosphate hydrolases"/>
    <property type="match status" value="1"/>
</dbReference>
<dbReference type="SUPFAM" id="SSF52540">
    <property type="entry name" value="P-loop containing nucleoside triphosphate hydrolases"/>
    <property type="match status" value="2"/>
</dbReference>
<dbReference type="PROSITE" id="PS00690">
    <property type="entry name" value="DEAH_ATP_HELICASE"/>
    <property type="match status" value="1"/>
</dbReference>
<dbReference type="CDD" id="cd18793">
    <property type="entry name" value="SF2_C_SNF"/>
    <property type="match status" value="1"/>
</dbReference>
<sequence length="1324" mass="155301">MDLDRIEKFKRFIGPNPLLDLMLLQKKSAKAQNQSHCKQRKNSESEGDDVSSFTYKKTPPFIVGELRPYQIEGVNWLIYMHTLNINCVLADEMGLGKTLQTITFLGYLKEHLKIRLPHLLIVPKSTLDNWANEFKKFYPTYKVFKFHCPRVDLKQTKDKMYKLVKKNNKNQSFVDVILTTYEMCISSKILNRIKYSYVLIDEAHRIKNENSKLSQFVRIYWCKHRMLITGTPLQNNVRELWALLNFLVPEVFCDSELFEEWIQNTKSIEDKNSESSKKSLNDKNTENKDSINEELKRSSVESLENKRKKIEEDKIKNQKITKFLEAKEKNYKESIILKSDDSNVKISKKFKKNIAESNKKSKRKNMVDEKNVFSDSNETSDKVDIKSKRKNVVSDSNETSDKVDIKSKRKNVFSDSNETSDKVDIELKEKCFSDSNESANKKKNVFSESNESSDKVNLKSKRKNVFSDSNESANKKSKEKNVFSESNESSNESANNEENESELRNKNSKRKNTSDISEGSAEEEKTDLSRSSDSGVSEATDIKENDENNADLIDSSTSNENTDEINEKESTNSEKNDEEIGKNRDDSDLPKQDERISMLRSIVMPFFLRREKRDVELSLKPKKIINLYPVLTEMQRKWYRSILKKEMNYELAKSQTRLMNIVMHLRKVCNHPYLFDGAEPEPFTTDEHLVYNSGKMILLDKLLKYLKERKSRVLIFSQMSRMLDILEDYCDFRGFSFRRLDGSTITEDRSKGIDEFNSDESIFIYLLTTRAGGLGINLTGADCVIIYDCDWNPQMDLQAMDRAHRIGQKKEVHVFKFIADNTIEEKILERCMHKLKLDERLMKNTEVIKKDLLNIIASDVDSIMSDNKDKTSHKSPSLQTLNIEDILAQGEKRTKELNEKIDAMKIGKHESIQLYNMETADFNERVKKLEAFIDENENQKKMKKRVFYDFQFFDPKLNYLIENNASYEEVRNLMKQGFDWSKKEFHAYLKACEVVGTDEDKIVDYLYKNHQLNNDPVENESKINQNDDSKLIDNLNIDSTADSKKSTGGIEDVDQLISLLEDTVRNKTPIKSSDIHTNSTQNDDIKLTSNVDSKPNPKENNSKIDKTHEYKIEQDIDTKKQINNTDDDSKQYQTFLNMDFEQKRKQKHWIESEVRRYHKTFWERKDEVLDIERFLTAIEKNNSKRQRLQVIKETLQKYFGEKLSNDEINFLSKNEHEFMSRYRNLKVHFNSNSRSKQYTELADKILMFLYYNYIEDENVFTIIRKKIFAAQWSQYDYFLKSRNTQDLMKRVNILTGALVRYENSKKQAQDSKNNNDNYVQSDKI</sequence>
<feature type="compositionally biased region" description="Low complexity" evidence="5">
    <location>
        <begin position="483"/>
        <end position="494"/>
    </location>
</feature>
<dbReference type="Pfam" id="PF00176">
    <property type="entry name" value="SNF2-rel_dom"/>
    <property type="match status" value="2"/>
</dbReference>
<evidence type="ECO:0000313" key="8">
    <source>
        <dbReference type="EMBL" id="KNH48515.1"/>
    </source>
</evidence>
<keyword evidence="9" id="KW-1185">Reference proteome</keyword>
<gene>
    <name evidence="8" type="ORF">EDEG_05102</name>
</gene>
<feature type="compositionally biased region" description="Basic and acidic residues" evidence="5">
    <location>
        <begin position="357"/>
        <end position="372"/>
    </location>
</feature>
<dbReference type="Gene3D" id="1.10.10.60">
    <property type="entry name" value="Homeodomain-like"/>
    <property type="match status" value="2"/>
</dbReference>
<dbReference type="InParanoid" id="A0A0L1P639"/>
<dbReference type="InterPro" id="IPR009057">
    <property type="entry name" value="Homeodomain-like_sf"/>
</dbReference>